<proteinExistence type="inferred from homology"/>
<keyword evidence="8" id="KW-1133">Transmembrane helix</keyword>
<keyword evidence="6" id="KW-0378">Hydrolase</keyword>
<name>A0AAQ3TCB7_PASNO</name>
<dbReference type="GO" id="GO:0004518">
    <property type="term" value="F:nuclease activity"/>
    <property type="evidence" value="ECO:0007669"/>
    <property type="project" value="UniProtKB-KW"/>
</dbReference>
<keyword evidence="8" id="KW-0472">Membrane</keyword>
<dbReference type="PANTHER" id="PTHR22930:SF251">
    <property type="entry name" value="DDE TNP4 DOMAIN-CONTAINING PROTEIN"/>
    <property type="match status" value="1"/>
</dbReference>
<evidence type="ECO:0000256" key="7">
    <source>
        <dbReference type="ARBA" id="ARBA00023242"/>
    </source>
</evidence>
<dbReference type="InterPro" id="IPR027806">
    <property type="entry name" value="HARBI1_dom"/>
</dbReference>
<feature type="transmembrane region" description="Helical" evidence="8">
    <location>
        <begin position="58"/>
        <end position="78"/>
    </location>
</feature>
<evidence type="ECO:0000256" key="6">
    <source>
        <dbReference type="ARBA" id="ARBA00022801"/>
    </source>
</evidence>
<keyword evidence="11" id="KW-1185">Reference proteome</keyword>
<evidence type="ECO:0000256" key="5">
    <source>
        <dbReference type="ARBA" id="ARBA00022723"/>
    </source>
</evidence>
<dbReference type="PANTHER" id="PTHR22930">
    <property type="match status" value="1"/>
</dbReference>
<evidence type="ECO:0000313" key="11">
    <source>
        <dbReference type="Proteomes" id="UP001341281"/>
    </source>
</evidence>
<comment type="similarity">
    <text evidence="3">Belongs to the HARBI1 family.</text>
</comment>
<dbReference type="GO" id="GO:0016787">
    <property type="term" value="F:hydrolase activity"/>
    <property type="evidence" value="ECO:0007669"/>
    <property type="project" value="UniProtKB-KW"/>
</dbReference>
<evidence type="ECO:0000313" key="10">
    <source>
        <dbReference type="EMBL" id="WVZ70650.1"/>
    </source>
</evidence>
<comment type="cofactor">
    <cofactor evidence="1">
        <name>a divalent metal cation</name>
        <dbReference type="ChEBI" id="CHEBI:60240"/>
    </cofactor>
</comment>
<feature type="domain" description="DDE Tnp4" evidence="9">
    <location>
        <begin position="215"/>
        <end position="290"/>
    </location>
</feature>
<dbReference type="AlphaFoldDB" id="A0AAQ3TCB7"/>
<keyword evidence="8" id="KW-0812">Transmembrane</keyword>
<dbReference type="EMBL" id="CP144748">
    <property type="protein sequence ID" value="WVZ70650.1"/>
    <property type="molecule type" value="Genomic_DNA"/>
</dbReference>
<evidence type="ECO:0000256" key="8">
    <source>
        <dbReference type="SAM" id="Phobius"/>
    </source>
</evidence>
<evidence type="ECO:0000256" key="4">
    <source>
        <dbReference type="ARBA" id="ARBA00022722"/>
    </source>
</evidence>
<evidence type="ECO:0000256" key="3">
    <source>
        <dbReference type="ARBA" id="ARBA00006958"/>
    </source>
</evidence>
<dbReference type="Pfam" id="PF13359">
    <property type="entry name" value="DDE_Tnp_4"/>
    <property type="match status" value="1"/>
</dbReference>
<dbReference type="InterPro" id="IPR045249">
    <property type="entry name" value="HARBI1-like"/>
</dbReference>
<accession>A0AAQ3TCB7</accession>
<reference evidence="10 11" key="1">
    <citation type="submission" date="2024-02" db="EMBL/GenBank/DDBJ databases">
        <title>High-quality chromosome-scale genome assembly of Pensacola bahiagrass (Paspalum notatum Flugge var. saurae).</title>
        <authorList>
            <person name="Vega J.M."/>
            <person name="Podio M."/>
            <person name="Orjuela J."/>
            <person name="Siena L.A."/>
            <person name="Pessino S.C."/>
            <person name="Combes M.C."/>
            <person name="Mariac C."/>
            <person name="Albertini E."/>
            <person name="Pupilli F."/>
            <person name="Ortiz J.P.A."/>
            <person name="Leblanc O."/>
        </authorList>
    </citation>
    <scope>NUCLEOTIDE SEQUENCE [LARGE SCALE GENOMIC DNA]</scope>
    <source>
        <strain evidence="10">R1</strain>
        <tissue evidence="10">Leaf</tissue>
    </source>
</reference>
<keyword evidence="5" id="KW-0479">Metal-binding</keyword>
<evidence type="ECO:0000256" key="2">
    <source>
        <dbReference type="ARBA" id="ARBA00004123"/>
    </source>
</evidence>
<feature type="non-terminal residue" evidence="10">
    <location>
        <position position="1"/>
    </location>
</feature>
<comment type="subcellular location">
    <subcellularLocation>
        <location evidence="2">Nucleus</location>
    </subcellularLocation>
</comment>
<evidence type="ECO:0000256" key="1">
    <source>
        <dbReference type="ARBA" id="ARBA00001968"/>
    </source>
</evidence>
<evidence type="ECO:0000259" key="9">
    <source>
        <dbReference type="Pfam" id="PF13359"/>
    </source>
</evidence>
<protein>
    <recommendedName>
        <fullName evidence="9">DDE Tnp4 domain-containing protein</fullName>
    </recommendedName>
</protein>
<dbReference type="GO" id="GO:0005634">
    <property type="term" value="C:nucleus"/>
    <property type="evidence" value="ECO:0007669"/>
    <property type="project" value="UniProtKB-SubCell"/>
</dbReference>
<keyword evidence="7" id="KW-0539">Nucleus</keyword>
<dbReference type="Proteomes" id="UP001341281">
    <property type="component" value="Chromosome 04"/>
</dbReference>
<gene>
    <name evidence="10" type="ORF">U9M48_019295</name>
</gene>
<keyword evidence="4" id="KW-0540">Nuclease</keyword>
<sequence>VDAASAYAWVAAAAGPPPPPPPPGRRLHLGQLRLRLRLGHHRCWVTLPLLGRLRQDAASAWVAFASAWITFAWVASAAGRRCRVLKPPPHLGCRRLVSVYVLMMSDSNSSDNECVSDSSDDFMVTVIALECMGPNDSNTHSIPRPIHVMTGIQWIKNKFGHSLETVSRKFTEILESITRMAHDVVRPKDAEFGTVHPRLQEARFWPHFKDCIGAIDGTHIPVTVSASEQPKYTGRHGYPTQNVMAVCDFDMRFTFVVTGWPGSVHDTRILLDTNVLSRGLWNILTEKGFLHHTRDKDITFQNGNMDTNHKD</sequence>
<organism evidence="10 11">
    <name type="scientific">Paspalum notatum var. saurae</name>
    <dbReference type="NCBI Taxonomy" id="547442"/>
    <lineage>
        <taxon>Eukaryota</taxon>
        <taxon>Viridiplantae</taxon>
        <taxon>Streptophyta</taxon>
        <taxon>Embryophyta</taxon>
        <taxon>Tracheophyta</taxon>
        <taxon>Spermatophyta</taxon>
        <taxon>Magnoliopsida</taxon>
        <taxon>Liliopsida</taxon>
        <taxon>Poales</taxon>
        <taxon>Poaceae</taxon>
        <taxon>PACMAD clade</taxon>
        <taxon>Panicoideae</taxon>
        <taxon>Andropogonodae</taxon>
        <taxon>Paspaleae</taxon>
        <taxon>Paspalinae</taxon>
        <taxon>Paspalum</taxon>
    </lineage>
</organism>
<dbReference type="GO" id="GO:0046872">
    <property type="term" value="F:metal ion binding"/>
    <property type="evidence" value="ECO:0007669"/>
    <property type="project" value="UniProtKB-KW"/>
</dbReference>